<dbReference type="InterPro" id="IPR020103">
    <property type="entry name" value="PsdUridine_synth_cat_dom_sf"/>
</dbReference>
<accession>A0A9D1N308</accession>
<dbReference type="Gene3D" id="3.30.2350.10">
    <property type="entry name" value="Pseudouridine synthase"/>
    <property type="match status" value="1"/>
</dbReference>
<dbReference type="Proteomes" id="UP000824128">
    <property type="component" value="Unassembled WGS sequence"/>
</dbReference>
<evidence type="ECO:0000256" key="3">
    <source>
        <dbReference type="ARBA" id="ARBA00033164"/>
    </source>
</evidence>
<dbReference type="AlphaFoldDB" id="A0A9D1N308"/>
<reference evidence="5" key="2">
    <citation type="journal article" date="2021" name="PeerJ">
        <title>Extensive microbial diversity within the chicken gut microbiome revealed by metagenomics and culture.</title>
        <authorList>
            <person name="Gilroy R."/>
            <person name="Ravi A."/>
            <person name="Getino M."/>
            <person name="Pursley I."/>
            <person name="Horton D.L."/>
            <person name="Alikhan N.F."/>
            <person name="Baker D."/>
            <person name="Gharbi K."/>
            <person name="Hall N."/>
            <person name="Watson M."/>
            <person name="Adriaenssens E.M."/>
            <person name="Foster-Nyarko E."/>
            <person name="Jarju S."/>
            <person name="Secka A."/>
            <person name="Antonio M."/>
            <person name="Oren A."/>
            <person name="Chaudhuri R.R."/>
            <person name="La Ragione R."/>
            <person name="Hildebrand F."/>
            <person name="Pallen M.J."/>
        </authorList>
    </citation>
    <scope>NUCLEOTIDE SEQUENCE</scope>
    <source>
        <strain evidence="5">ChiGjej2B2-16831</strain>
    </source>
</reference>
<dbReference type="EMBL" id="DVNZ01000078">
    <property type="protein sequence ID" value="HIU93996.1"/>
    <property type="molecule type" value="Genomic_DNA"/>
</dbReference>
<evidence type="ECO:0000259" key="4">
    <source>
        <dbReference type="Pfam" id="PF00849"/>
    </source>
</evidence>
<dbReference type="GO" id="GO:0140098">
    <property type="term" value="F:catalytic activity, acting on RNA"/>
    <property type="evidence" value="ECO:0007669"/>
    <property type="project" value="UniProtKB-ARBA"/>
</dbReference>
<name>A0A9D1N308_9FIRM</name>
<comment type="caution">
    <text evidence="5">The sequence shown here is derived from an EMBL/GenBank/DDBJ whole genome shotgun (WGS) entry which is preliminary data.</text>
</comment>
<dbReference type="Pfam" id="PF00849">
    <property type="entry name" value="PseudoU_synth_2"/>
    <property type="match status" value="1"/>
</dbReference>
<dbReference type="InterPro" id="IPR050188">
    <property type="entry name" value="RluA_PseudoU_synthase"/>
</dbReference>
<organism evidence="5 6">
    <name type="scientific">Candidatus Aphodomorpha intestinavium</name>
    <dbReference type="NCBI Taxonomy" id="2840672"/>
    <lineage>
        <taxon>Bacteria</taxon>
        <taxon>Bacillati</taxon>
        <taxon>Bacillota</taxon>
        <taxon>Clostridia</taxon>
        <taxon>Eubacteriales</taxon>
        <taxon>Candidatus Aphodomorpha</taxon>
    </lineage>
</organism>
<dbReference type="GO" id="GO:0006396">
    <property type="term" value="P:RNA processing"/>
    <property type="evidence" value="ECO:0007669"/>
    <property type="project" value="UniProtKB-ARBA"/>
</dbReference>
<reference evidence="5" key="1">
    <citation type="submission" date="2020-10" db="EMBL/GenBank/DDBJ databases">
        <authorList>
            <person name="Gilroy R."/>
        </authorList>
    </citation>
    <scope>NUCLEOTIDE SEQUENCE</scope>
    <source>
        <strain evidence="5">ChiGjej2B2-16831</strain>
    </source>
</reference>
<evidence type="ECO:0000313" key="5">
    <source>
        <dbReference type="EMBL" id="HIU93996.1"/>
    </source>
</evidence>
<evidence type="ECO:0000313" key="6">
    <source>
        <dbReference type="Proteomes" id="UP000824128"/>
    </source>
</evidence>
<comment type="catalytic activity">
    <reaction evidence="1">
        <text>a uridine in RNA = a pseudouridine in RNA</text>
        <dbReference type="Rhea" id="RHEA:48348"/>
        <dbReference type="Rhea" id="RHEA-COMP:12068"/>
        <dbReference type="Rhea" id="RHEA-COMP:12069"/>
        <dbReference type="ChEBI" id="CHEBI:65314"/>
        <dbReference type="ChEBI" id="CHEBI:65315"/>
    </reaction>
</comment>
<dbReference type="SUPFAM" id="SSF55120">
    <property type="entry name" value="Pseudouridine synthase"/>
    <property type="match status" value="1"/>
</dbReference>
<dbReference type="GO" id="GO:0001522">
    <property type="term" value="P:pseudouridine synthesis"/>
    <property type="evidence" value="ECO:0007669"/>
    <property type="project" value="InterPro"/>
</dbReference>
<evidence type="ECO:0000256" key="1">
    <source>
        <dbReference type="ARBA" id="ARBA00000073"/>
    </source>
</evidence>
<sequence>MLLPAFSACRGVYADAELLVVDKHAGVEVETDLLAALEGLAGPLYPVHRLDANTEGLVALARTEAMRERLLAAFRTHEGVRKVYRAVLAGVPPAREGVLEHHLLKDAEAGHVRAVPAGTPGAQRARLAYRVLEARDGLALVEIELFTGRTHQIRVQTAAIGCPVLGDDRYGDRAANRRFHCRRQQLLAARLTLFGRTFESERTLSLPARG</sequence>
<gene>
    <name evidence="5" type="ORF">IAD24_02435</name>
</gene>
<feature type="domain" description="Pseudouridine synthase RsuA/RluA-like" evidence="4">
    <location>
        <begin position="27"/>
        <end position="159"/>
    </location>
</feature>
<dbReference type="CDD" id="cd02869">
    <property type="entry name" value="PseudoU_synth_RluA_like"/>
    <property type="match status" value="1"/>
</dbReference>
<dbReference type="PANTHER" id="PTHR21600">
    <property type="entry name" value="MITOCHONDRIAL RNA PSEUDOURIDINE SYNTHASE"/>
    <property type="match status" value="1"/>
</dbReference>
<proteinExistence type="predicted"/>
<evidence type="ECO:0000256" key="2">
    <source>
        <dbReference type="ARBA" id="ARBA00031870"/>
    </source>
</evidence>
<dbReference type="GO" id="GO:0003723">
    <property type="term" value="F:RNA binding"/>
    <property type="evidence" value="ECO:0007669"/>
    <property type="project" value="InterPro"/>
</dbReference>
<dbReference type="GO" id="GO:0009982">
    <property type="term" value="F:pseudouridine synthase activity"/>
    <property type="evidence" value="ECO:0007669"/>
    <property type="project" value="InterPro"/>
</dbReference>
<protein>
    <recommendedName>
        <fullName evidence="2">RNA pseudouridylate synthase</fullName>
    </recommendedName>
    <alternativeName>
        <fullName evidence="3">RNA-uridine isomerase</fullName>
    </alternativeName>
</protein>
<dbReference type="InterPro" id="IPR006145">
    <property type="entry name" value="PsdUridine_synth_RsuA/RluA"/>
</dbReference>